<keyword evidence="4 6" id="KW-0012">Acyltransferase</keyword>
<dbReference type="EMBL" id="MKVH01000013">
    <property type="protein sequence ID" value="OJX59326.1"/>
    <property type="molecule type" value="Genomic_DNA"/>
</dbReference>
<evidence type="ECO:0000256" key="1">
    <source>
        <dbReference type="ARBA" id="ARBA00013258"/>
    </source>
</evidence>
<keyword evidence="3 6" id="KW-0808">Transferase</keyword>
<feature type="domain" description="Malonyl-CoA:ACP transacylase (MAT)" evidence="8">
    <location>
        <begin position="5"/>
        <end position="310"/>
    </location>
</feature>
<evidence type="ECO:0000256" key="2">
    <source>
        <dbReference type="ARBA" id="ARBA00018953"/>
    </source>
</evidence>
<gene>
    <name evidence="9" type="ORF">BGO89_02600</name>
</gene>
<dbReference type="PIRSF" id="PIRSF000446">
    <property type="entry name" value="Mct"/>
    <property type="match status" value="1"/>
</dbReference>
<name>A0A1M3L2I9_9BACT</name>
<dbReference type="InterPro" id="IPR016036">
    <property type="entry name" value="Malonyl_transacylase_ACP-bd"/>
</dbReference>
<evidence type="ECO:0000313" key="10">
    <source>
        <dbReference type="Proteomes" id="UP000184233"/>
    </source>
</evidence>
<dbReference type="InterPro" id="IPR001227">
    <property type="entry name" value="Ac_transferase_dom_sf"/>
</dbReference>
<dbReference type="SUPFAM" id="SSF52151">
    <property type="entry name" value="FabD/lysophospholipase-like"/>
    <property type="match status" value="1"/>
</dbReference>
<evidence type="ECO:0000256" key="4">
    <source>
        <dbReference type="ARBA" id="ARBA00023315"/>
    </source>
</evidence>
<dbReference type="AlphaFoldDB" id="A0A1M3L2I9"/>
<dbReference type="NCBIfam" id="TIGR00128">
    <property type="entry name" value="fabD"/>
    <property type="match status" value="1"/>
</dbReference>
<dbReference type="GO" id="GO:0006633">
    <property type="term" value="P:fatty acid biosynthetic process"/>
    <property type="evidence" value="ECO:0007669"/>
    <property type="project" value="TreeGrafter"/>
</dbReference>
<dbReference type="SUPFAM" id="SSF55048">
    <property type="entry name" value="Probable ACP-binding domain of malonyl-CoA ACP transacylase"/>
    <property type="match status" value="1"/>
</dbReference>
<dbReference type="Pfam" id="PF00698">
    <property type="entry name" value="Acyl_transf_1"/>
    <property type="match status" value="1"/>
</dbReference>
<dbReference type="GO" id="GO:0004314">
    <property type="term" value="F:[acyl-carrier-protein] S-malonyltransferase activity"/>
    <property type="evidence" value="ECO:0007669"/>
    <property type="project" value="UniProtKB-EC"/>
</dbReference>
<sequence length="310" mass="33227">MKALMFSGQGSQYVGMARDLSERFDAARDLIRRADEVLGYGLSTIMMDGPEPTLRETRYTQPALFVHEAALLAVTGIEKHADAVAGHSLGEYSALHAAGVLSFEDALQLVQLRATLMFDAGTIIPGTMAAVVGLDDRAVRTLCDELDGVDGNVLVPANFNSPGQVVISGSAEYLRACMPRFKEAGAKLVKELQVSGAFHSPLLAEAEKPLAERIHATTFHDARIDVYVNVSATAVREAGALRDSAIRQLTSPVLWTQTLEAMQRAGITEAVEIGPGKVLQGLAKRTIDNVQCDGIDTADDVERYLSTKGS</sequence>
<evidence type="ECO:0000256" key="7">
    <source>
        <dbReference type="PIRSR" id="PIRSR000446-1"/>
    </source>
</evidence>
<evidence type="ECO:0000256" key="6">
    <source>
        <dbReference type="PIRNR" id="PIRNR000446"/>
    </source>
</evidence>
<reference evidence="9 10" key="1">
    <citation type="submission" date="2016-09" db="EMBL/GenBank/DDBJ databases">
        <title>Genome-resolved meta-omics ties microbial dynamics to process performance in biotechnology for thiocyanate degradation.</title>
        <authorList>
            <person name="Kantor R.S."/>
            <person name="Huddy R.J."/>
            <person name="Iyer R."/>
            <person name="Thomas B.C."/>
            <person name="Brown C.T."/>
            <person name="Anantharaman K."/>
            <person name="Tringe S."/>
            <person name="Hettich R.L."/>
            <person name="Harrison S.T."/>
            <person name="Banfield J.F."/>
        </authorList>
    </citation>
    <scope>NUCLEOTIDE SEQUENCE [LARGE SCALE GENOMIC DNA]</scope>
    <source>
        <strain evidence="9">59-99</strain>
    </source>
</reference>
<dbReference type="InterPro" id="IPR016035">
    <property type="entry name" value="Acyl_Trfase/lysoPLipase"/>
</dbReference>
<dbReference type="Gene3D" id="3.40.366.10">
    <property type="entry name" value="Malonyl-Coenzyme A Acyl Carrier Protein, domain 2"/>
    <property type="match status" value="1"/>
</dbReference>
<dbReference type="GO" id="GO:0005829">
    <property type="term" value="C:cytosol"/>
    <property type="evidence" value="ECO:0007669"/>
    <property type="project" value="TreeGrafter"/>
</dbReference>
<dbReference type="EC" id="2.3.1.39" evidence="1 6"/>
<proteinExistence type="inferred from homology"/>
<dbReference type="SMART" id="SM00827">
    <property type="entry name" value="PKS_AT"/>
    <property type="match status" value="1"/>
</dbReference>
<comment type="caution">
    <text evidence="9">The sequence shown here is derived from an EMBL/GenBank/DDBJ whole genome shotgun (WGS) entry which is preliminary data.</text>
</comment>
<evidence type="ECO:0000256" key="5">
    <source>
        <dbReference type="ARBA" id="ARBA00048462"/>
    </source>
</evidence>
<feature type="active site" evidence="7">
    <location>
        <position position="88"/>
    </location>
</feature>
<comment type="catalytic activity">
    <reaction evidence="5 6">
        <text>holo-[ACP] + malonyl-CoA = malonyl-[ACP] + CoA</text>
        <dbReference type="Rhea" id="RHEA:41792"/>
        <dbReference type="Rhea" id="RHEA-COMP:9623"/>
        <dbReference type="Rhea" id="RHEA-COMP:9685"/>
        <dbReference type="ChEBI" id="CHEBI:57287"/>
        <dbReference type="ChEBI" id="CHEBI:57384"/>
        <dbReference type="ChEBI" id="CHEBI:64479"/>
        <dbReference type="ChEBI" id="CHEBI:78449"/>
        <dbReference type="EC" id="2.3.1.39"/>
    </reaction>
</comment>
<dbReference type="Proteomes" id="UP000184233">
    <property type="component" value="Unassembled WGS sequence"/>
</dbReference>
<dbReference type="PANTHER" id="PTHR42681">
    <property type="entry name" value="MALONYL-COA-ACYL CARRIER PROTEIN TRANSACYLASE, MITOCHONDRIAL"/>
    <property type="match status" value="1"/>
</dbReference>
<dbReference type="InterPro" id="IPR014043">
    <property type="entry name" value="Acyl_transferase_dom"/>
</dbReference>
<dbReference type="PANTHER" id="PTHR42681:SF1">
    <property type="entry name" value="MALONYL-COA-ACYL CARRIER PROTEIN TRANSACYLASE, MITOCHONDRIAL"/>
    <property type="match status" value="1"/>
</dbReference>
<dbReference type="STRING" id="1895771.BGO89_02600"/>
<protein>
    <recommendedName>
        <fullName evidence="2 6">Malonyl CoA-acyl carrier protein transacylase</fullName>
        <ecNumber evidence="1 6">2.3.1.39</ecNumber>
    </recommendedName>
</protein>
<evidence type="ECO:0000259" key="8">
    <source>
        <dbReference type="SMART" id="SM00827"/>
    </source>
</evidence>
<accession>A0A1M3L2I9</accession>
<dbReference type="InterPro" id="IPR050858">
    <property type="entry name" value="Mal-CoA-ACP_Trans/PKS_FabD"/>
</dbReference>
<dbReference type="Gene3D" id="3.30.70.250">
    <property type="entry name" value="Malonyl-CoA ACP transacylase, ACP-binding"/>
    <property type="match status" value="1"/>
</dbReference>
<organism evidence="9 10">
    <name type="scientific">Candidatus Kapaibacterium thiocyanatum</name>
    <dbReference type="NCBI Taxonomy" id="1895771"/>
    <lineage>
        <taxon>Bacteria</taxon>
        <taxon>Pseudomonadati</taxon>
        <taxon>Candidatus Kapaibacteriota</taxon>
        <taxon>Candidatus Kapaibacteriia</taxon>
        <taxon>Candidatus Kapaibacteriales</taxon>
        <taxon>Candidatus Kapaibacteriaceae</taxon>
        <taxon>Candidatus Kapaibacterium</taxon>
    </lineage>
</organism>
<dbReference type="FunFam" id="3.30.70.250:FF:000001">
    <property type="entry name" value="Malonyl CoA-acyl carrier protein transacylase"/>
    <property type="match status" value="1"/>
</dbReference>
<dbReference type="InterPro" id="IPR024925">
    <property type="entry name" value="Malonyl_CoA-ACP_transAc"/>
</dbReference>
<feature type="active site" evidence="7">
    <location>
        <position position="199"/>
    </location>
</feature>
<dbReference type="InterPro" id="IPR004410">
    <property type="entry name" value="Malonyl_CoA-ACP_transAc_FabD"/>
</dbReference>
<evidence type="ECO:0000256" key="3">
    <source>
        <dbReference type="ARBA" id="ARBA00022679"/>
    </source>
</evidence>
<evidence type="ECO:0000313" key="9">
    <source>
        <dbReference type="EMBL" id="OJX59326.1"/>
    </source>
</evidence>
<comment type="similarity">
    <text evidence="6">Belongs to the fabD family.</text>
</comment>